<feature type="transmembrane region" description="Helical" evidence="1">
    <location>
        <begin position="127"/>
        <end position="146"/>
    </location>
</feature>
<reference evidence="3 6" key="2">
    <citation type="submission" date="2021-03" db="EMBL/GenBank/DDBJ databases">
        <title>Clinical course, treatment and visual outcome of an outbreak of Burkholderia contaminans endophthalmitis following cataract surgery.</title>
        <authorList>
            <person name="Lind C."/>
            <person name="Olsen K."/>
            <person name="Angelsen N.K."/>
            <person name="Krefting E.A."/>
            <person name="Fossen K."/>
            <person name="Gravningen K."/>
            <person name="Depoorter E."/>
            <person name="Vandamme P."/>
            <person name="Bertelsen G."/>
        </authorList>
    </citation>
    <scope>NUCLEOTIDE SEQUENCE [LARGE SCALE GENOMIC DNA]</scope>
    <source>
        <strain evidence="3 6">51242556</strain>
    </source>
</reference>
<evidence type="ECO:0000313" key="2">
    <source>
        <dbReference type="EMBL" id="MBK1931544.1"/>
    </source>
</evidence>
<reference evidence="2" key="1">
    <citation type="submission" date="2021-01" db="EMBL/GenBank/DDBJ databases">
        <title>Outbreak of Burkholderia contaminns endophthalmitis traced to a clinical ventilation system.</title>
        <authorList>
            <person name="Lipuma J."/>
            <person name="Spilker T."/>
            <person name="Kratholm J."/>
        </authorList>
    </citation>
    <scope>NUCLEOTIDE SEQUENCE</scope>
    <source>
        <strain evidence="2">HI4954</strain>
    </source>
</reference>
<feature type="transmembrane region" description="Helical" evidence="1">
    <location>
        <begin position="64"/>
        <end position="83"/>
    </location>
</feature>
<dbReference type="EMBL" id="JAENIB010000006">
    <property type="protein sequence ID" value="MBK1931544.1"/>
    <property type="molecule type" value="Genomic_DNA"/>
</dbReference>
<proteinExistence type="predicted"/>
<dbReference type="Proteomes" id="UP000664048">
    <property type="component" value="Unassembled WGS sequence"/>
</dbReference>
<name>A0A1E3FZ74_9BURK</name>
<dbReference type="GeneID" id="93194292"/>
<keyword evidence="6" id="KW-1185">Reference proteome</keyword>
<evidence type="ECO:0000313" key="7">
    <source>
        <dbReference type="Proteomes" id="UP001220209"/>
    </source>
</evidence>
<dbReference type="Proteomes" id="UP001220209">
    <property type="component" value="Chromosome 1"/>
</dbReference>
<sequence length="243" mass="26138">MKLNDSGLSLKPDTGRFAWWKVLTPVLGAATLYFAYLVGVTFQQTFLERFGINPGAFPQGRSDYLVLAVLAVMKDLDIIFGAMFKSRPILVVIGALLITGILALALGQGAARLGKLHRGRAPVSTRIKLLATYLLVLPLGGTYLMFALPAFFAAVLIFPVELGVAAANALANDDITDYIKGCSAHAHGQHCFRLTDGTSAIATGFIIQQSKDTVALWENGKVKLLPVANRSLESVDQYTSKPN</sequence>
<dbReference type="OrthoDB" id="9134073at2"/>
<keyword evidence="1" id="KW-1133">Transmembrane helix</keyword>
<dbReference type="AlphaFoldDB" id="A0A1E3FZ74"/>
<evidence type="ECO:0000313" key="6">
    <source>
        <dbReference type="Proteomes" id="UP000664048"/>
    </source>
</evidence>
<reference evidence="4 7" key="3">
    <citation type="submission" date="2021-12" db="EMBL/GenBank/DDBJ databases">
        <title>Genomic and phenotypic characterization of three Burkholderia contaminans isolates recovered from different sources.</title>
        <authorList>
            <person name="Lopez De Volder A."/>
            <person name="Fan Y."/>
            <person name="Nunvar J."/>
            <person name="Herrera T."/>
            <person name="Timp W."/>
            <person name="Degrossi J."/>
        </authorList>
    </citation>
    <scope>NUCLEOTIDE SEQUENCE [LARGE SCALE GENOMIC DNA]</scope>
    <source>
        <strain evidence="4 7">LMG 23361</strain>
    </source>
</reference>
<evidence type="ECO:0000313" key="5">
    <source>
        <dbReference type="Proteomes" id="UP000611459"/>
    </source>
</evidence>
<evidence type="ECO:0000313" key="4">
    <source>
        <dbReference type="EMBL" id="WFN17869.1"/>
    </source>
</evidence>
<dbReference type="RefSeq" id="WP_069585832.1">
    <property type="nucleotide sequence ID" value="NZ_AP018358.1"/>
</dbReference>
<evidence type="ECO:0000256" key="1">
    <source>
        <dbReference type="SAM" id="Phobius"/>
    </source>
</evidence>
<dbReference type="EMBL" id="CP090640">
    <property type="protein sequence ID" value="WFN17869.1"/>
    <property type="molecule type" value="Genomic_DNA"/>
</dbReference>
<accession>A0A1E3FZ74</accession>
<keyword evidence="1" id="KW-0812">Transmembrane</keyword>
<feature type="transmembrane region" description="Helical" evidence="1">
    <location>
        <begin position="89"/>
        <end position="106"/>
    </location>
</feature>
<evidence type="ECO:0000313" key="3">
    <source>
        <dbReference type="EMBL" id="MBO1831569.1"/>
    </source>
</evidence>
<feature type="transmembrane region" description="Helical" evidence="1">
    <location>
        <begin position="20"/>
        <end position="43"/>
    </location>
</feature>
<organism evidence="2 5">
    <name type="scientific">Burkholderia contaminans</name>
    <dbReference type="NCBI Taxonomy" id="488447"/>
    <lineage>
        <taxon>Bacteria</taxon>
        <taxon>Pseudomonadati</taxon>
        <taxon>Pseudomonadota</taxon>
        <taxon>Betaproteobacteria</taxon>
        <taxon>Burkholderiales</taxon>
        <taxon>Burkholderiaceae</taxon>
        <taxon>Burkholderia</taxon>
        <taxon>Burkholderia cepacia complex</taxon>
    </lineage>
</organism>
<gene>
    <name evidence="3" type="ORF">J4M89_19535</name>
    <name evidence="2" type="ORF">JIN94_16785</name>
    <name evidence="4" type="ORF">LXE91_02140</name>
</gene>
<dbReference type="Proteomes" id="UP000611459">
    <property type="component" value="Unassembled WGS sequence"/>
</dbReference>
<protein>
    <submittedName>
        <fullName evidence="2">Uncharacterized protein</fullName>
    </submittedName>
</protein>
<keyword evidence="1" id="KW-0472">Membrane</keyword>
<dbReference type="EMBL" id="JAGEMX010000006">
    <property type="protein sequence ID" value="MBO1831569.1"/>
    <property type="molecule type" value="Genomic_DNA"/>
</dbReference>